<keyword evidence="2" id="KW-1185">Reference proteome</keyword>
<organism evidence="1 2">
    <name type="scientific">Myxococcus llanfairpwllgwyngyllgogerychwyrndrobwllllantysiliogogogochensis</name>
    <dbReference type="NCBI Taxonomy" id="2590453"/>
    <lineage>
        <taxon>Bacteria</taxon>
        <taxon>Pseudomonadati</taxon>
        <taxon>Myxococcota</taxon>
        <taxon>Myxococcia</taxon>
        <taxon>Myxococcales</taxon>
        <taxon>Cystobacterineae</taxon>
        <taxon>Myxococcaceae</taxon>
        <taxon>Myxococcus</taxon>
    </lineage>
</organism>
<name>A0A540X7K8_9BACT</name>
<evidence type="ECO:0000313" key="2">
    <source>
        <dbReference type="Proteomes" id="UP000315369"/>
    </source>
</evidence>
<accession>A0A540X7K8</accession>
<dbReference type="Proteomes" id="UP000315369">
    <property type="component" value="Unassembled WGS sequence"/>
</dbReference>
<gene>
    <name evidence="1" type="ORF">FJV41_03865</name>
</gene>
<dbReference type="AlphaFoldDB" id="A0A540X7K8"/>
<reference evidence="1 2" key="1">
    <citation type="submission" date="2019-06" db="EMBL/GenBank/DDBJ databases">
        <authorList>
            <person name="Livingstone P."/>
            <person name="Whitworth D."/>
        </authorList>
    </citation>
    <scope>NUCLEOTIDE SEQUENCE [LARGE SCALE GENOMIC DNA]</scope>
    <source>
        <strain evidence="1 2">AM401</strain>
    </source>
</reference>
<comment type="caution">
    <text evidence="1">The sequence shown here is derived from an EMBL/GenBank/DDBJ whole genome shotgun (WGS) entry which is preliminary data.</text>
</comment>
<dbReference type="OrthoDB" id="5525220at2"/>
<sequence length="466" mass="50350">MSPVLLSLSLFFTLGQAPESPPAERPFQARLSFLAGDEDVDTAGSATLWNAALDAHTPELTSGLRAEAALSFFLSSSGASRGAIFVDNGSAFRLRYRPSSWAADEGLALGVYPLSSIRLYLGSTYPVTWGREAFPRRPGNEPALELRLARRQWGVFAALKSAVVNEVLGDSGRYYALLAGGFVDVSPQLQVELKGMSWNQGENPTAAASGAELPMTMRGASLRALWHHGEPIGSNVDLSLYRGDPVFFERFFTAGTYSAGFAASVSLEGSLVSQDLLDPEVWPAQRRRTQSASAAALEVRVRHDFLRVYGLAYYRTPSFIQLDAPWVFPNEAFRRSAKPRAEVTGSLGADYHLERWGLTPGFLARLTLPAVLNAGGLLGPSQSNHLLLRGPNQISVLPAGEDRMTVLTLKATTRWDLGSLAGVVAEVSYANDPNKVEFTDDVTGVAVPVFKDASTFGATVMLQARY</sequence>
<dbReference type="EMBL" id="VIFM01000009">
    <property type="protein sequence ID" value="TQF17291.1"/>
    <property type="molecule type" value="Genomic_DNA"/>
</dbReference>
<evidence type="ECO:0000313" key="1">
    <source>
        <dbReference type="EMBL" id="TQF17291.1"/>
    </source>
</evidence>
<protein>
    <submittedName>
        <fullName evidence="1">Uncharacterized protein</fullName>
    </submittedName>
</protein>
<dbReference type="RefSeq" id="WP_141641036.1">
    <property type="nucleotide sequence ID" value="NZ_VIFM01000009.1"/>
</dbReference>
<proteinExistence type="predicted"/>